<evidence type="ECO:0000313" key="7">
    <source>
        <dbReference type="Proteomes" id="UP000321058"/>
    </source>
</evidence>
<sequence length="257" mass="27474">MEYIATIVIEPRSLVREALVSLMASHSYQVVGGVASTADIENSSLVADAPRLVILGPLPADEAASAAGSIRKLWPDTKIILLFDRASPVDFQTLLASEIDGCIPLFASPDTLVGTLQQIIAADLRILVLKTETSLTACPTGGQEGDDLGLTSNSRARSDDAENGSIDRTISRRIPHGLSEREEEILKGVVRGHSNKMIARTCGVTDATIKVHMKSILRKIRVANRTQAAIWALEQGYGADANRRSPALRALQGEVAA</sequence>
<dbReference type="PROSITE" id="PS50043">
    <property type="entry name" value="HTH_LUXR_2"/>
    <property type="match status" value="1"/>
</dbReference>
<evidence type="ECO:0000256" key="3">
    <source>
        <dbReference type="SAM" id="MobiDB-lite"/>
    </source>
</evidence>
<dbReference type="PROSITE" id="PS50110">
    <property type="entry name" value="RESPONSE_REGULATORY"/>
    <property type="match status" value="1"/>
</dbReference>
<dbReference type="InterPro" id="IPR011006">
    <property type="entry name" value="CheY-like_superfamily"/>
</dbReference>
<evidence type="ECO:0000313" key="6">
    <source>
        <dbReference type="EMBL" id="GEP61419.1"/>
    </source>
</evidence>
<comment type="caution">
    <text evidence="2">Lacks conserved residue(s) required for the propagation of feature annotation.</text>
</comment>
<feature type="domain" description="Response regulatory" evidence="5">
    <location>
        <begin position="5"/>
        <end position="120"/>
    </location>
</feature>
<feature type="region of interest" description="Disordered" evidence="3">
    <location>
        <begin position="140"/>
        <end position="165"/>
    </location>
</feature>
<dbReference type="InterPro" id="IPR001789">
    <property type="entry name" value="Sig_transdc_resp-reg_receiver"/>
</dbReference>
<evidence type="ECO:0000259" key="4">
    <source>
        <dbReference type="PROSITE" id="PS50043"/>
    </source>
</evidence>
<keyword evidence="1" id="KW-0238">DNA-binding</keyword>
<dbReference type="Proteomes" id="UP000321058">
    <property type="component" value="Unassembled WGS sequence"/>
</dbReference>
<dbReference type="SUPFAM" id="SSF46894">
    <property type="entry name" value="C-terminal effector domain of the bipartite response regulators"/>
    <property type="match status" value="1"/>
</dbReference>
<dbReference type="Pfam" id="PF00196">
    <property type="entry name" value="GerE"/>
    <property type="match status" value="1"/>
</dbReference>
<name>A0A512NR59_9HYPH</name>
<feature type="domain" description="HTH luxR-type" evidence="4">
    <location>
        <begin position="171"/>
        <end position="236"/>
    </location>
</feature>
<organism evidence="6 7">
    <name type="scientific">Reyranella soli</name>
    <dbReference type="NCBI Taxonomy" id="1230389"/>
    <lineage>
        <taxon>Bacteria</taxon>
        <taxon>Pseudomonadati</taxon>
        <taxon>Pseudomonadota</taxon>
        <taxon>Alphaproteobacteria</taxon>
        <taxon>Hyphomicrobiales</taxon>
        <taxon>Reyranellaceae</taxon>
        <taxon>Reyranella</taxon>
    </lineage>
</organism>
<proteinExistence type="predicted"/>
<dbReference type="SUPFAM" id="SSF52172">
    <property type="entry name" value="CheY-like"/>
    <property type="match status" value="1"/>
</dbReference>
<dbReference type="PANTHER" id="PTHR43214">
    <property type="entry name" value="TWO-COMPONENT RESPONSE REGULATOR"/>
    <property type="match status" value="1"/>
</dbReference>
<dbReference type="AlphaFoldDB" id="A0A512NR59"/>
<dbReference type="Gene3D" id="3.40.50.2300">
    <property type="match status" value="1"/>
</dbReference>
<dbReference type="GO" id="GO:0006355">
    <property type="term" value="P:regulation of DNA-templated transcription"/>
    <property type="evidence" value="ECO:0007669"/>
    <property type="project" value="InterPro"/>
</dbReference>
<dbReference type="GO" id="GO:0000160">
    <property type="term" value="P:phosphorelay signal transduction system"/>
    <property type="evidence" value="ECO:0007669"/>
    <property type="project" value="InterPro"/>
</dbReference>
<dbReference type="PROSITE" id="PS00622">
    <property type="entry name" value="HTH_LUXR_1"/>
    <property type="match status" value="1"/>
</dbReference>
<dbReference type="PANTHER" id="PTHR43214:SF42">
    <property type="entry name" value="TRANSCRIPTIONAL REGULATORY PROTEIN DESR"/>
    <property type="match status" value="1"/>
</dbReference>
<dbReference type="GO" id="GO:0003677">
    <property type="term" value="F:DNA binding"/>
    <property type="evidence" value="ECO:0007669"/>
    <property type="project" value="UniProtKB-KW"/>
</dbReference>
<dbReference type="SMART" id="SM00421">
    <property type="entry name" value="HTH_LUXR"/>
    <property type="match status" value="1"/>
</dbReference>
<dbReference type="InterPro" id="IPR039420">
    <property type="entry name" value="WalR-like"/>
</dbReference>
<reference evidence="6 7" key="1">
    <citation type="submission" date="2019-07" db="EMBL/GenBank/DDBJ databases">
        <title>Whole genome shotgun sequence of Reyranella soli NBRC 108950.</title>
        <authorList>
            <person name="Hosoyama A."/>
            <person name="Uohara A."/>
            <person name="Ohji S."/>
            <person name="Ichikawa N."/>
        </authorList>
    </citation>
    <scope>NUCLEOTIDE SEQUENCE [LARGE SCALE GENOMIC DNA]</scope>
    <source>
        <strain evidence="6 7">NBRC 108950</strain>
    </source>
</reference>
<evidence type="ECO:0000259" key="5">
    <source>
        <dbReference type="PROSITE" id="PS50110"/>
    </source>
</evidence>
<evidence type="ECO:0000256" key="2">
    <source>
        <dbReference type="PROSITE-ProRule" id="PRU00169"/>
    </source>
</evidence>
<comment type="caution">
    <text evidence="6">The sequence shown here is derived from an EMBL/GenBank/DDBJ whole genome shotgun (WGS) entry which is preliminary data.</text>
</comment>
<dbReference type="EMBL" id="BKAJ01000221">
    <property type="protein sequence ID" value="GEP61419.1"/>
    <property type="molecule type" value="Genomic_DNA"/>
</dbReference>
<keyword evidence="7" id="KW-1185">Reference proteome</keyword>
<evidence type="ECO:0000256" key="1">
    <source>
        <dbReference type="ARBA" id="ARBA00023125"/>
    </source>
</evidence>
<dbReference type="InterPro" id="IPR000792">
    <property type="entry name" value="Tscrpt_reg_LuxR_C"/>
</dbReference>
<dbReference type="RefSeq" id="WP_147156717.1">
    <property type="nucleotide sequence ID" value="NZ_BKAJ01000221.1"/>
</dbReference>
<dbReference type="CDD" id="cd06170">
    <property type="entry name" value="LuxR_C_like"/>
    <property type="match status" value="1"/>
</dbReference>
<dbReference type="InterPro" id="IPR016032">
    <property type="entry name" value="Sig_transdc_resp-reg_C-effctor"/>
</dbReference>
<dbReference type="PRINTS" id="PR00038">
    <property type="entry name" value="HTHLUXR"/>
</dbReference>
<accession>A0A512NR59</accession>
<protein>
    <submittedName>
        <fullName evidence="6">Transcriptional regulator</fullName>
    </submittedName>
</protein>
<gene>
    <name evidence="6" type="ORF">RSO01_85850</name>
</gene>
<dbReference type="OrthoDB" id="7826527at2"/>